<dbReference type="Gene3D" id="1.10.3720.10">
    <property type="entry name" value="MetI-like"/>
    <property type="match status" value="1"/>
</dbReference>
<dbReference type="SUPFAM" id="SSF161098">
    <property type="entry name" value="MetI-like"/>
    <property type="match status" value="1"/>
</dbReference>
<dbReference type="Pfam" id="PF00528">
    <property type="entry name" value="BPD_transp_1"/>
    <property type="match status" value="1"/>
</dbReference>
<keyword evidence="6 7" id="KW-0472">Membrane</keyword>
<dbReference type="PROSITE" id="PS50928">
    <property type="entry name" value="ABC_TM1"/>
    <property type="match status" value="1"/>
</dbReference>
<dbReference type="RefSeq" id="WP_230549781.1">
    <property type="nucleotide sequence ID" value="NZ_JAJISD010000002.1"/>
</dbReference>
<feature type="domain" description="ABC transmembrane type-1" evidence="8">
    <location>
        <begin position="84"/>
        <end position="273"/>
    </location>
</feature>
<reference evidence="9 10" key="1">
    <citation type="submission" date="2021-11" db="EMBL/GenBank/DDBJ databases">
        <authorList>
            <person name="Lee D.-H."/>
            <person name="Kim S.-B."/>
        </authorList>
    </citation>
    <scope>NUCLEOTIDE SEQUENCE [LARGE SCALE GENOMIC DNA]</scope>
    <source>
        <strain evidence="9 10">KCTC 52223</strain>
    </source>
</reference>
<dbReference type="EMBL" id="JAJISD010000002">
    <property type="protein sequence ID" value="MCC8428561.1"/>
    <property type="molecule type" value="Genomic_DNA"/>
</dbReference>
<sequence>MSASAAKGAVVAATRPRRRWHWALALPLGWLMLVVFLAITADWIGLPDPSAQELILRRKPPSAEYLLGTDNLGRDMLSRIIYGARTSLIVGICAPFLGFLVGGAIGMSAGYFRGKIDMLAVGFIDILLAFPSLVLALTFTAYLGQSLFNVTLALGILSIPAAARVSRANTLAWANRDFVLAARTIGASNWRIITREILPNLLPPMFAFWLVAISVIIVAEGALSFLGLGIPAPQPSWGGMIADGREALDVAPYTALIPAAVMFATVLSLNFVGDMVRNMVDPRRSAL</sequence>
<evidence type="ECO:0000256" key="4">
    <source>
        <dbReference type="ARBA" id="ARBA00022692"/>
    </source>
</evidence>
<keyword evidence="4 7" id="KW-0812">Transmembrane</keyword>
<evidence type="ECO:0000256" key="3">
    <source>
        <dbReference type="ARBA" id="ARBA00022475"/>
    </source>
</evidence>
<comment type="subcellular location">
    <subcellularLocation>
        <location evidence="1 7">Cell membrane</location>
        <topology evidence="1 7">Multi-pass membrane protein</topology>
    </subcellularLocation>
</comment>
<feature type="transmembrane region" description="Helical" evidence="7">
    <location>
        <begin position="119"/>
        <end position="141"/>
    </location>
</feature>
<evidence type="ECO:0000313" key="10">
    <source>
        <dbReference type="Proteomes" id="UP001198862"/>
    </source>
</evidence>
<feature type="transmembrane region" description="Helical" evidence="7">
    <location>
        <begin position="20"/>
        <end position="39"/>
    </location>
</feature>
<evidence type="ECO:0000256" key="2">
    <source>
        <dbReference type="ARBA" id="ARBA00022448"/>
    </source>
</evidence>
<comment type="similarity">
    <text evidence="7">Belongs to the binding-protein-dependent transport system permease family.</text>
</comment>
<keyword evidence="5 7" id="KW-1133">Transmembrane helix</keyword>
<organism evidence="9 10">
    <name type="scientific">Reyranella aquatilis</name>
    <dbReference type="NCBI Taxonomy" id="2035356"/>
    <lineage>
        <taxon>Bacteria</taxon>
        <taxon>Pseudomonadati</taxon>
        <taxon>Pseudomonadota</taxon>
        <taxon>Alphaproteobacteria</taxon>
        <taxon>Hyphomicrobiales</taxon>
        <taxon>Reyranellaceae</taxon>
        <taxon>Reyranella</taxon>
    </lineage>
</organism>
<accession>A0ABS8KR62</accession>
<evidence type="ECO:0000313" key="9">
    <source>
        <dbReference type="EMBL" id="MCC8428561.1"/>
    </source>
</evidence>
<proteinExistence type="inferred from homology"/>
<feature type="transmembrane region" description="Helical" evidence="7">
    <location>
        <begin position="147"/>
        <end position="166"/>
    </location>
</feature>
<evidence type="ECO:0000256" key="1">
    <source>
        <dbReference type="ARBA" id="ARBA00004651"/>
    </source>
</evidence>
<dbReference type="CDD" id="cd06261">
    <property type="entry name" value="TM_PBP2"/>
    <property type="match status" value="1"/>
</dbReference>
<dbReference type="InterPro" id="IPR035906">
    <property type="entry name" value="MetI-like_sf"/>
</dbReference>
<feature type="transmembrane region" description="Helical" evidence="7">
    <location>
        <begin position="88"/>
        <end position="112"/>
    </location>
</feature>
<dbReference type="InterPro" id="IPR000515">
    <property type="entry name" value="MetI-like"/>
</dbReference>
<evidence type="ECO:0000256" key="5">
    <source>
        <dbReference type="ARBA" id="ARBA00022989"/>
    </source>
</evidence>
<dbReference type="PANTHER" id="PTHR43386:SF25">
    <property type="entry name" value="PEPTIDE ABC TRANSPORTER PERMEASE PROTEIN"/>
    <property type="match status" value="1"/>
</dbReference>
<dbReference type="InterPro" id="IPR050366">
    <property type="entry name" value="BP-dependent_transpt_permease"/>
</dbReference>
<dbReference type="PANTHER" id="PTHR43386">
    <property type="entry name" value="OLIGOPEPTIDE TRANSPORT SYSTEM PERMEASE PROTEIN APPC"/>
    <property type="match status" value="1"/>
</dbReference>
<comment type="caution">
    <text evidence="9">The sequence shown here is derived from an EMBL/GenBank/DDBJ whole genome shotgun (WGS) entry which is preliminary data.</text>
</comment>
<keyword evidence="2 7" id="KW-0813">Transport</keyword>
<dbReference type="Proteomes" id="UP001198862">
    <property type="component" value="Unassembled WGS sequence"/>
</dbReference>
<protein>
    <submittedName>
        <fullName evidence="9">ABC transporter permease</fullName>
    </submittedName>
</protein>
<keyword evidence="10" id="KW-1185">Reference proteome</keyword>
<keyword evidence="3" id="KW-1003">Cell membrane</keyword>
<name>A0ABS8KR62_9HYPH</name>
<feature type="transmembrane region" description="Helical" evidence="7">
    <location>
        <begin position="206"/>
        <end position="230"/>
    </location>
</feature>
<evidence type="ECO:0000256" key="7">
    <source>
        <dbReference type="RuleBase" id="RU363032"/>
    </source>
</evidence>
<feature type="transmembrane region" description="Helical" evidence="7">
    <location>
        <begin position="250"/>
        <end position="273"/>
    </location>
</feature>
<gene>
    <name evidence="9" type="ORF">LJ725_06270</name>
</gene>
<evidence type="ECO:0000259" key="8">
    <source>
        <dbReference type="PROSITE" id="PS50928"/>
    </source>
</evidence>
<evidence type="ECO:0000256" key="6">
    <source>
        <dbReference type="ARBA" id="ARBA00023136"/>
    </source>
</evidence>